<dbReference type="SMART" id="SM00579">
    <property type="entry name" value="FBD"/>
    <property type="match status" value="1"/>
</dbReference>
<dbReference type="InterPro" id="IPR032675">
    <property type="entry name" value="LRR_dom_sf"/>
</dbReference>
<dbReference type="PANTHER" id="PTHR31900:SF28">
    <property type="entry name" value="FBD DOMAIN-CONTAINING PROTEIN"/>
    <property type="match status" value="1"/>
</dbReference>
<dbReference type="Gramene" id="ESQ28692">
    <property type="protein sequence ID" value="ESQ28692"/>
    <property type="gene ID" value="EUTSA_v10019578mg"/>
</dbReference>
<dbReference type="Pfam" id="PF24758">
    <property type="entry name" value="LRR_At5g56370"/>
    <property type="match status" value="1"/>
</dbReference>
<dbReference type="InterPro" id="IPR001810">
    <property type="entry name" value="F-box_dom"/>
</dbReference>
<evidence type="ECO:0000259" key="1">
    <source>
        <dbReference type="SMART" id="SM00579"/>
    </source>
</evidence>
<dbReference type="Gene3D" id="3.80.10.10">
    <property type="entry name" value="Ribonuclease Inhibitor"/>
    <property type="match status" value="1"/>
</dbReference>
<protein>
    <recommendedName>
        <fullName evidence="1">FBD domain-containing protein</fullName>
    </recommendedName>
</protein>
<evidence type="ECO:0000313" key="2">
    <source>
        <dbReference type="EMBL" id="ESQ28692.1"/>
    </source>
</evidence>
<feature type="domain" description="FBD" evidence="1">
    <location>
        <begin position="344"/>
        <end position="414"/>
    </location>
</feature>
<dbReference type="OMA" id="EANHIWF"/>
<dbReference type="Pfam" id="PF08387">
    <property type="entry name" value="FBD"/>
    <property type="match status" value="1"/>
</dbReference>
<dbReference type="InterPro" id="IPR055411">
    <property type="entry name" value="LRR_FXL15/At3g58940/PEG3-like"/>
</dbReference>
<keyword evidence="3" id="KW-1185">Reference proteome</keyword>
<evidence type="ECO:0000313" key="3">
    <source>
        <dbReference type="Proteomes" id="UP000030689"/>
    </source>
</evidence>
<accession>V4KFU1</accession>
<dbReference type="SUPFAM" id="SSF52047">
    <property type="entry name" value="RNI-like"/>
    <property type="match status" value="1"/>
</dbReference>
<dbReference type="InterPro" id="IPR036047">
    <property type="entry name" value="F-box-like_dom_sf"/>
</dbReference>
<reference evidence="2 3" key="1">
    <citation type="journal article" date="2013" name="Front. Plant Sci.">
        <title>The Reference Genome of the Halophytic Plant Eutrema salsugineum.</title>
        <authorList>
            <person name="Yang R."/>
            <person name="Jarvis D.E."/>
            <person name="Chen H."/>
            <person name="Beilstein M.A."/>
            <person name="Grimwood J."/>
            <person name="Jenkins J."/>
            <person name="Shu S."/>
            <person name="Prochnik S."/>
            <person name="Xin M."/>
            <person name="Ma C."/>
            <person name="Schmutz J."/>
            <person name="Wing R.A."/>
            <person name="Mitchell-Olds T."/>
            <person name="Schumaker K.S."/>
            <person name="Wang X."/>
        </authorList>
    </citation>
    <scope>NUCLEOTIDE SEQUENCE [LARGE SCALE GENOMIC DNA]</scope>
</reference>
<proteinExistence type="predicted"/>
<dbReference type="AlphaFoldDB" id="V4KFU1"/>
<dbReference type="EMBL" id="KI517953">
    <property type="protein sequence ID" value="ESQ28692.1"/>
    <property type="molecule type" value="Genomic_DNA"/>
</dbReference>
<dbReference type="InterPro" id="IPR006566">
    <property type="entry name" value="FBD"/>
</dbReference>
<dbReference type="Pfam" id="PF00646">
    <property type="entry name" value="F-box"/>
    <property type="match status" value="1"/>
</dbReference>
<name>V4KFU1_EUTSA</name>
<dbReference type="KEGG" id="eus:EUTSA_v10019578mg"/>
<sequence>MDRISGLSDDLMIKILTSLPTKLAVSTSVLSKRWECLWKWLPKLEYDDTDYSVSERDRLRCFLDRNLPLHRAVVIESFRLHLNNQHFKREDIKLWLLFAVSRCLRELEVSYSNRRKRNISLSCLYNCKSLVILKLKGAIVVDVPRMVFLPSLKTLELRKVTYSDEQSLQRLLSICPVLEDLSVELWDGNKLGKLAFSITSLQSLTLDLQGVLDEFLIDSPSLKYLKLKDVHKDNYSSLIGNMPELREGHIDVAYSDIDNIIISITSVKRLTLCSSAYGDNYGEDFFFNKLEHLKLCLDRFRAPDLFVRLLKDSPNLRVLDLYEMEDMDHVDDLEPWTQPSTVPECMLSSLRIFSWSLYFGRPEERDVAVYILENAPLLETATISSVDWFVPKLEMIKELSLSSLASTTCRLVFD</sequence>
<organism evidence="2 3">
    <name type="scientific">Eutrema salsugineum</name>
    <name type="common">Saltwater cress</name>
    <name type="synonym">Sisymbrium salsugineum</name>
    <dbReference type="NCBI Taxonomy" id="72664"/>
    <lineage>
        <taxon>Eukaryota</taxon>
        <taxon>Viridiplantae</taxon>
        <taxon>Streptophyta</taxon>
        <taxon>Embryophyta</taxon>
        <taxon>Tracheophyta</taxon>
        <taxon>Spermatophyta</taxon>
        <taxon>Magnoliopsida</taxon>
        <taxon>eudicotyledons</taxon>
        <taxon>Gunneridae</taxon>
        <taxon>Pentapetalae</taxon>
        <taxon>rosids</taxon>
        <taxon>malvids</taxon>
        <taxon>Brassicales</taxon>
        <taxon>Brassicaceae</taxon>
        <taxon>Eutremeae</taxon>
        <taxon>Eutrema</taxon>
    </lineage>
</organism>
<gene>
    <name evidence="2" type="ORF">EUTSA_v10019578mg</name>
</gene>
<dbReference type="STRING" id="72664.V4KFU1"/>
<dbReference type="Proteomes" id="UP000030689">
    <property type="component" value="Unassembled WGS sequence"/>
</dbReference>
<dbReference type="PANTHER" id="PTHR31900">
    <property type="entry name" value="F-BOX/RNI SUPERFAMILY PROTEIN-RELATED"/>
    <property type="match status" value="1"/>
</dbReference>
<dbReference type="InterPro" id="IPR050232">
    <property type="entry name" value="FBL13/AtMIF1-like"/>
</dbReference>
<dbReference type="SUPFAM" id="SSF81383">
    <property type="entry name" value="F-box domain"/>
    <property type="match status" value="1"/>
</dbReference>